<accession>A0A897N295</accession>
<name>A0A897N295_9EURY</name>
<dbReference type="AlphaFoldDB" id="A0A897N295"/>
<dbReference type="EMBL" id="CP064787">
    <property type="protein sequence ID" value="QSG06338.1"/>
    <property type="molecule type" value="Genomic_DNA"/>
</dbReference>
<protein>
    <submittedName>
        <fullName evidence="1">Uncharacterized protein</fullName>
    </submittedName>
</protein>
<gene>
    <name evidence="1" type="ORF">HSR121_2005</name>
</gene>
<evidence type="ECO:0000313" key="1">
    <source>
        <dbReference type="EMBL" id="QSG06338.1"/>
    </source>
</evidence>
<reference evidence="1" key="1">
    <citation type="submission" date="2020-11" db="EMBL/GenBank/DDBJ databases">
        <title>Carbohydrate-dependent, anaerobic sulfur respiration: A novel catabolism in halophilic archaea.</title>
        <authorList>
            <person name="Sorokin D.Y."/>
            <person name="Messina E."/>
            <person name="Smedile F."/>
            <person name="La Cono V."/>
            <person name="Hallsworth J.E."/>
            <person name="Yakimov M.M."/>
        </authorList>
    </citation>
    <scope>NUCLEOTIDE SEQUENCE</scope>
    <source>
        <strain evidence="1">HSR12-1</strain>
    </source>
</reference>
<sequence>MGPTDYNLPDDYEQRVEDGTMSDWYTQERARRQAMNQKTAFSKHVEQEQEKLRLLQRIRQYVKLGK</sequence>
<organism evidence="1 2">
    <name type="scientific">Halapricum desulfuricans</name>
    <dbReference type="NCBI Taxonomy" id="2841257"/>
    <lineage>
        <taxon>Archaea</taxon>
        <taxon>Methanobacteriati</taxon>
        <taxon>Methanobacteriota</taxon>
        <taxon>Stenosarchaea group</taxon>
        <taxon>Halobacteria</taxon>
        <taxon>Halobacteriales</taxon>
        <taxon>Haloarculaceae</taxon>
        <taxon>Halapricum</taxon>
    </lineage>
</organism>
<evidence type="ECO:0000313" key="2">
    <source>
        <dbReference type="Proteomes" id="UP000663525"/>
    </source>
</evidence>
<proteinExistence type="predicted"/>
<dbReference type="Proteomes" id="UP000663525">
    <property type="component" value="Chromosome"/>
</dbReference>